<evidence type="ECO:0000313" key="1">
    <source>
        <dbReference type="EMBL" id="SSC11904.1"/>
    </source>
</evidence>
<dbReference type="EMBL" id="LS974202">
    <property type="protein sequence ID" value="SSC11904.1"/>
    <property type="molecule type" value="Genomic_DNA"/>
</dbReference>
<dbReference type="AlphaFoldDB" id="A0A7Z7LDK3"/>
<proteinExistence type="predicted"/>
<gene>
    <name evidence="1" type="ORF">MESINF_0455</name>
</gene>
<keyword evidence="2" id="KW-1185">Reference proteome</keyword>
<dbReference type="KEGG" id="minf:MESINF_0455"/>
<evidence type="ECO:0000313" key="2">
    <source>
        <dbReference type="Proteomes" id="UP000250796"/>
    </source>
</evidence>
<organism evidence="1 2">
    <name type="scientific">Mesotoga infera</name>
    <dbReference type="NCBI Taxonomy" id="1236046"/>
    <lineage>
        <taxon>Bacteria</taxon>
        <taxon>Thermotogati</taxon>
        <taxon>Thermotogota</taxon>
        <taxon>Thermotogae</taxon>
        <taxon>Kosmotogales</taxon>
        <taxon>Kosmotogaceae</taxon>
        <taxon>Mesotoga</taxon>
    </lineage>
</organism>
<name>A0A7Z7LDK3_9BACT</name>
<accession>A0A7Z7LDK3</accession>
<evidence type="ECO:0008006" key="3">
    <source>
        <dbReference type="Google" id="ProtNLM"/>
    </source>
</evidence>
<sequence length="435" mass="50746">MFWKEKRVERKLEREIGRKERELAGSTDPLQRGSLLEELVWLKEERGDLFGAISALLDKFKEDRKVDTLKKLRPILEKHSELDLRELEERLFESGKNLDRTSENDLLEEIYNIDGKLALRLSLRFFDVSKEHACGLRAIDIMERLLSENGREHDVSVVETAEEYRSLVGELVEISPDRGGQILARAAEFSEERLGNLEFFLDFSLRRFEIEPSHEVRCGILNSVIEKFDNLATVFEEREEELLNRLEAFLSPEMECKSVDLLLERMIETAHSINDSREELYLDRKLKRVDLQSLKSETVVIERASKKGLPDISQWKRLAKMYRCVIDLSQDLEEKILYIRKLGALLRDKLEDYEGSLRVFEEGMKLKESDITLWLVKGMTLEKMAQNHPDSEASCDIWKAAYDHYLKIAEKFDEQEIKLSAIEKCAIIQSEKLSV</sequence>
<reference evidence="1 2" key="1">
    <citation type="submission" date="2017-01" db="EMBL/GenBank/DDBJ databases">
        <authorList>
            <person name="Erauso G."/>
        </authorList>
    </citation>
    <scope>NUCLEOTIDE SEQUENCE [LARGE SCALE GENOMIC DNA]</scope>
    <source>
        <strain evidence="1">MESINF1</strain>
    </source>
</reference>
<protein>
    <recommendedName>
        <fullName evidence="3">Tetratricopeptide repeat protein</fullName>
    </recommendedName>
</protein>
<dbReference type="RefSeq" id="WP_169698335.1">
    <property type="nucleotide sequence ID" value="NZ_LS974202.1"/>
</dbReference>
<dbReference type="Proteomes" id="UP000250796">
    <property type="component" value="Chromosome MESINF"/>
</dbReference>